<sequence>MTDGRYPGSHADNNIPVLTEIVELEDVAPAAAPVTPRHAPIEAPNADVPPALREQGLAPTSAMPHEGTDAARVMGDVMWRFQSEWPALIEAQCRATMESRLSLLSEQLAAELTRTLEARLMDWLGAALDDAFAAQQKPLQR</sequence>
<gene>
    <name evidence="1" type="ORF">NKG59_15310</name>
</gene>
<keyword evidence="2" id="KW-1185">Reference proteome</keyword>
<dbReference type="RefSeq" id="WP_253538349.1">
    <property type="nucleotide sequence ID" value="NZ_JAMYWC010000004.1"/>
</dbReference>
<dbReference type="EMBL" id="JAMYWC010000004">
    <property type="protein sequence ID" value="MCP1173729.1"/>
    <property type="molecule type" value="Genomic_DNA"/>
</dbReference>
<accession>A0AA42BI83</accession>
<protein>
    <submittedName>
        <fullName evidence="1">DUF2486 domain-containing protein</fullName>
    </submittedName>
</protein>
<dbReference type="Proteomes" id="UP001162793">
    <property type="component" value="Unassembled WGS sequence"/>
</dbReference>
<name>A0AA42BI83_9RALS</name>
<evidence type="ECO:0000313" key="1">
    <source>
        <dbReference type="EMBL" id="MCP1173729.1"/>
    </source>
</evidence>
<evidence type="ECO:0000313" key="2">
    <source>
        <dbReference type="Proteomes" id="UP001162793"/>
    </source>
</evidence>
<comment type="caution">
    <text evidence="1">The sequence shown here is derived from an EMBL/GenBank/DDBJ whole genome shotgun (WGS) entry which is preliminary data.</text>
</comment>
<proteinExistence type="predicted"/>
<dbReference type="AlphaFoldDB" id="A0AA42BI83"/>
<organism evidence="1 2">
    <name type="scientific">Ralstonia chuxiongensis</name>
    <dbReference type="NCBI Taxonomy" id="2957504"/>
    <lineage>
        <taxon>Bacteria</taxon>
        <taxon>Pseudomonadati</taxon>
        <taxon>Pseudomonadota</taxon>
        <taxon>Betaproteobacteria</taxon>
        <taxon>Burkholderiales</taxon>
        <taxon>Burkholderiaceae</taxon>
        <taxon>Ralstonia</taxon>
    </lineage>
</organism>
<reference evidence="2" key="1">
    <citation type="journal article" date="2023" name="Front. Microbiol.">
        <title>Ralstonia chuxiongensis sp. nov., Ralstonia mojiangensis sp. nov., and Ralstonia soli sp. nov., isolated from tobacco fields, are three novel species in the family Burkholderiaceae.</title>
        <authorList>
            <person name="Lu C.H."/>
            <person name="Zhang Y.Y."/>
            <person name="Jiang N."/>
            <person name="Chen W."/>
            <person name="Shao X."/>
            <person name="Zhao Z.M."/>
            <person name="Lu W.L."/>
            <person name="Hu X."/>
            <person name="Xi Y.X."/>
            <person name="Zou S.Y."/>
            <person name="Wei Q.J."/>
            <person name="Lin Z.L."/>
            <person name="Gong L."/>
            <person name="Gai X.T."/>
            <person name="Zhang L.Q."/>
            <person name="Li J.Y."/>
            <person name="Jin Y."/>
            <person name="Xia Z.Y."/>
        </authorList>
    </citation>
    <scope>NUCLEOTIDE SEQUENCE [LARGE SCALE GENOMIC DNA]</scope>
    <source>
        <strain evidence="2">21YRMH01-3</strain>
    </source>
</reference>